<dbReference type="GO" id="GO:0005886">
    <property type="term" value="C:plasma membrane"/>
    <property type="evidence" value="ECO:0007669"/>
    <property type="project" value="TreeGrafter"/>
</dbReference>
<dbReference type="PROSITE" id="PS51108">
    <property type="entry name" value="PTS_EIID"/>
    <property type="match status" value="1"/>
</dbReference>
<reference evidence="2 5" key="2">
    <citation type="submission" date="2019-07" db="EMBL/GenBank/DDBJ databases">
        <title>Whole genome shotgun sequence of Halolactibacillus miurensis NBRC 100873.</title>
        <authorList>
            <person name="Hosoyama A."/>
            <person name="Uohara A."/>
            <person name="Ohji S."/>
            <person name="Ichikawa N."/>
        </authorList>
    </citation>
    <scope>NUCLEOTIDE SEQUENCE [LARGE SCALE GENOMIC DNA]</scope>
    <source>
        <strain evidence="2 5">NBRC 100873</strain>
    </source>
</reference>
<dbReference type="InterPro" id="IPR050303">
    <property type="entry name" value="GatZ_KbaZ_carbometab"/>
</dbReference>
<keyword evidence="1" id="KW-0472">Membrane</keyword>
<keyword evidence="5" id="KW-1185">Reference proteome</keyword>
<feature type="transmembrane region" description="Helical" evidence="1">
    <location>
        <begin position="120"/>
        <end position="141"/>
    </location>
</feature>
<dbReference type="GO" id="GO:0009401">
    <property type="term" value="P:phosphoenolpyruvate-dependent sugar phosphotransferase system"/>
    <property type="evidence" value="ECO:0007669"/>
    <property type="project" value="InterPro"/>
</dbReference>
<keyword evidence="1" id="KW-1133">Transmembrane helix</keyword>
<dbReference type="PANTHER" id="PTHR32502">
    <property type="entry name" value="N-ACETYLGALACTOSAMINE PERMEASE II COMPONENT-RELATED"/>
    <property type="match status" value="1"/>
</dbReference>
<dbReference type="AlphaFoldDB" id="A0A1I6P577"/>
<dbReference type="OrthoDB" id="9795582at2"/>
<feature type="transmembrane region" description="Helical" evidence="1">
    <location>
        <begin position="261"/>
        <end position="279"/>
    </location>
</feature>
<evidence type="ECO:0000256" key="1">
    <source>
        <dbReference type="SAM" id="Phobius"/>
    </source>
</evidence>
<dbReference type="InterPro" id="IPR004704">
    <property type="entry name" value="PTS_IID_man"/>
</dbReference>
<name>A0A1I6P577_9BACI</name>
<evidence type="ECO:0000313" key="2">
    <source>
        <dbReference type="EMBL" id="GEM03115.1"/>
    </source>
</evidence>
<feature type="transmembrane region" description="Helical" evidence="1">
    <location>
        <begin position="195"/>
        <end position="216"/>
    </location>
</feature>
<feature type="transmembrane region" description="Helical" evidence="1">
    <location>
        <begin position="236"/>
        <end position="254"/>
    </location>
</feature>
<proteinExistence type="predicted"/>
<feature type="transmembrane region" description="Helical" evidence="1">
    <location>
        <begin position="153"/>
        <end position="175"/>
    </location>
</feature>
<evidence type="ECO:0000313" key="4">
    <source>
        <dbReference type="Proteomes" id="UP000199139"/>
    </source>
</evidence>
<sequence length="280" mass="30905">MEYNKENEELINNDIQDTSNDKVLNKKDLNKMVWRSLLLQSSFNYERMQGGGWTYSIIPGLKKIHKNKKDLSNALQDHMQFFNTHPFLITFIQGVILAMEENKEKRETIRGIKVALMGPLGGIGDALFWLTLLPITGGIAASLSSEGNVAGPLLFLIAFNIVHFGLRFFLMHYGYGMGTKAISMLKEGTKKVSRAASIVGLTVVGALVASYINLRLDWTIQAGEIPVDIQGEVIDAIMPGLLPLLYTVFCYWLLKKGKSPLALIGMTIVVGLAGSLLGIM</sequence>
<dbReference type="RefSeq" id="WP_062319473.1">
    <property type="nucleotide sequence ID" value="NZ_BJWJ01000001.1"/>
</dbReference>
<dbReference type="STRING" id="306541.SAMN05421668_101205"/>
<evidence type="ECO:0000313" key="3">
    <source>
        <dbReference type="EMBL" id="SFS35291.1"/>
    </source>
</evidence>
<keyword evidence="1" id="KW-0812">Transmembrane</keyword>
<dbReference type="EMBL" id="FPAI01000001">
    <property type="protein sequence ID" value="SFS35291.1"/>
    <property type="molecule type" value="Genomic_DNA"/>
</dbReference>
<accession>A0A1I6P577</accession>
<dbReference type="PANTHER" id="PTHR32502:SF23">
    <property type="entry name" value="TRANSPORT PROTEIN, PTS SYSTEM"/>
    <property type="match status" value="1"/>
</dbReference>
<dbReference type="Proteomes" id="UP000199139">
    <property type="component" value="Unassembled WGS sequence"/>
</dbReference>
<organism evidence="3 4">
    <name type="scientific">Halolactibacillus miurensis</name>
    <dbReference type="NCBI Taxonomy" id="306541"/>
    <lineage>
        <taxon>Bacteria</taxon>
        <taxon>Bacillati</taxon>
        <taxon>Bacillota</taxon>
        <taxon>Bacilli</taxon>
        <taxon>Bacillales</taxon>
        <taxon>Bacillaceae</taxon>
        <taxon>Halolactibacillus</taxon>
    </lineage>
</organism>
<gene>
    <name evidence="2" type="ORF">HMI01_01030</name>
    <name evidence="3" type="ORF">SAMN05421668_101205</name>
</gene>
<reference evidence="3 4" key="1">
    <citation type="submission" date="2016-10" db="EMBL/GenBank/DDBJ databases">
        <authorList>
            <person name="de Groot N.N."/>
        </authorList>
    </citation>
    <scope>NUCLEOTIDE SEQUENCE [LARGE SCALE GENOMIC DNA]</scope>
    <source>
        <strain evidence="3 4">DSM 17074</strain>
    </source>
</reference>
<dbReference type="EMBL" id="BJWJ01000001">
    <property type="protein sequence ID" value="GEM03115.1"/>
    <property type="molecule type" value="Genomic_DNA"/>
</dbReference>
<dbReference type="Proteomes" id="UP000321773">
    <property type="component" value="Unassembled WGS sequence"/>
</dbReference>
<evidence type="ECO:0000313" key="5">
    <source>
        <dbReference type="Proteomes" id="UP000321773"/>
    </source>
</evidence>
<protein>
    <submittedName>
        <fullName evidence="2">PTS N-acetylgalactosamine transporter subunit IID</fullName>
    </submittedName>
    <submittedName>
        <fullName evidence="3">PTS system, N-acetylgalactosamine-specific IID component</fullName>
    </submittedName>
</protein>
<dbReference type="Pfam" id="PF03613">
    <property type="entry name" value="EIID-AGA"/>
    <property type="match status" value="1"/>
</dbReference>